<feature type="compositionally biased region" description="Polar residues" evidence="1">
    <location>
        <begin position="27"/>
        <end position="38"/>
    </location>
</feature>
<feature type="chain" id="PRO_5043612939" description="DUF4440 domain-containing protein" evidence="2">
    <location>
        <begin position="22"/>
        <end position="194"/>
    </location>
</feature>
<evidence type="ECO:0008006" key="7">
    <source>
        <dbReference type="Google" id="ProtNLM"/>
    </source>
</evidence>
<evidence type="ECO:0000256" key="2">
    <source>
        <dbReference type="SAM" id="SignalP"/>
    </source>
</evidence>
<evidence type="ECO:0000256" key="1">
    <source>
        <dbReference type="SAM" id="MobiDB-lite"/>
    </source>
</evidence>
<dbReference type="EMBL" id="CP013255">
    <property type="protein sequence ID" value="ALU41428.1"/>
    <property type="molecule type" value="Genomic_DNA"/>
</dbReference>
<organism evidence="3 5">
    <name type="scientific">Kocuria flava</name>
    <dbReference type="NCBI Taxonomy" id="446860"/>
    <lineage>
        <taxon>Bacteria</taxon>
        <taxon>Bacillati</taxon>
        <taxon>Actinomycetota</taxon>
        <taxon>Actinomycetes</taxon>
        <taxon>Micrococcales</taxon>
        <taxon>Micrococcaceae</taxon>
        <taxon>Kocuria</taxon>
    </lineage>
</organism>
<feature type="region of interest" description="Disordered" evidence="1">
    <location>
        <begin position="24"/>
        <end position="58"/>
    </location>
</feature>
<dbReference type="EMBL" id="BJZR01000118">
    <property type="protein sequence ID" value="GEO93441.1"/>
    <property type="molecule type" value="Genomic_DNA"/>
</dbReference>
<evidence type="ECO:0000313" key="5">
    <source>
        <dbReference type="Proteomes" id="UP000057181"/>
    </source>
</evidence>
<evidence type="ECO:0000313" key="3">
    <source>
        <dbReference type="EMBL" id="ALU41428.1"/>
    </source>
</evidence>
<reference evidence="3 5" key="1">
    <citation type="submission" date="2015-11" db="EMBL/GenBank/DDBJ databases">
        <title>Complete Genome Sequence of Kocuria flava strain HO-9041.</title>
        <authorList>
            <person name="Zhou M."/>
            <person name="Dai J."/>
        </authorList>
    </citation>
    <scope>NUCLEOTIDE SEQUENCE [LARGE SCALE GENOMIC DNA]</scope>
    <source>
        <strain evidence="3 5">HO-9041</strain>
        <plasmid evidence="3 5">1</plasmid>
    </source>
</reference>
<evidence type="ECO:0000313" key="6">
    <source>
        <dbReference type="Proteomes" id="UP000321155"/>
    </source>
</evidence>
<dbReference type="AlphaFoldDB" id="A0A0U2WYZ9"/>
<name>A0A0U2WYZ9_9MICC</name>
<reference evidence="4 6" key="2">
    <citation type="submission" date="2019-07" db="EMBL/GenBank/DDBJ databases">
        <title>Whole genome shotgun sequence of Kocuria flava NBRC 107626.</title>
        <authorList>
            <person name="Hosoyama A."/>
            <person name="Uohara A."/>
            <person name="Ohji S."/>
            <person name="Ichikawa N."/>
        </authorList>
    </citation>
    <scope>NUCLEOTIDE SEQUENCE [LARGE SCALE GENOMIC DNA]</scope>
    <source>
        <strain evidence="4 6">NBRC 107626</strain>
    </source>
</reference>
<evidence type="ECO:0000313" key="4">
    <source>
        <dbReference type="EMBL" id="GEO93441.1"/>
    </source>
</evidence>
<dbReference type="Proteomes" id="UP000321155">
    <property type="component" value="Unassembled WGS sequence"/>
</dbReference>
<keyword evidence="2" id="KW-0732">Signal</keyword>
<dbReference type="Proteomes" id="UP000057181">
    <property type="component" value="Plasmid 1"/>
</dbReference>
<protein>
    <recommendedName>
        <fullName evidence="7">DUF4440 domain-containing protein</fullName>
    </recommendedName>
</protein>
<accession>A0A0U2WYZ9</accession>
<keyword evidence="6" id="KW-1185">Reference proteome</keyword>
<gene>
    <name evidence="3" type="ORF">AS188_15930</name>
    <name evidence="4" type="ORF">KFL01_27470</name>
</gene>
<sequence>MTRHPYRLAAALLLCAVPLAACDSPSEAHQNSPETTVVTAPPQLGEGAFTTPDDADRTDVESTAEVAALMLHSWDTTTDRTETAAAIRTKPLMSPDWAANQIEPERNAAGAPWLAAAEHQGYSAPSIVPVQGDLNQDVAPDKAIRAYTVEWTWKTRDGTTVHDVCRRQITLYLEEHDGQWEVVGHQSRDMSKTP</sequence>
<proteinExistence type="predicted"/>
<keyword evidence="3" id="KW-0614">Plasmid</keyword>
<dbReference type="RefSeq" id="WP_058860092.1">
    <property type="nucleotide sequence ID" value="NZ_BJZR01000118.1"/>
</dbReference>
<dbReference type="KEGG" id="kfv:AS188_15930"/>
<feature type="signal peptide" evidence="2">
    <location>
        <begin position="1"/>
        <end position="21"/>
    </location>
</feature>
<geneLocation type="plasmid" evidence="3">
    <name>1</name>
</geneLocation>